<evidence type="ECO:0000313" key="3">
    <source>
        <dbReference type="EMBL" id="KAJ3787232.1"/>
    </source>
</evidence>
<name>A0AA38NKG3_9AGAR</name>
<feature type="region of interest" description="Disordered" evidence="1">
    <location>
        <begin position="188"/>
        <end position="215"/>
    </location>
</feature>
<feature type="compositionally biased region" description="Low complexity" evidence="1">
    <location>
        <begin position="62"/>
        <end position="80"/>
    </location>
</feature>
<evidence type="ECO:0000256" key="2">
    <source>
        <dbReference type="SAM" id="SignalP"/>
    </source>
</evidence>
<dbReference type="EMBL" id="MU793296">
    <property type="protein sequence ID" value="KAJ3787232.1"/>
    <property type="molecule type" value="Genomic_DNA"/>
</dbReference>
<sequence length="215" mass="23309">MHTSITKLSSILLLGLVSLSCISGLPSSTSRSEIHARRAENDVPHAVVTFTGTSSQRHSEISSEGSSPVSSNDPPSSPASKEPVIEAVQVILDQVARVLSGHNQCPAIVVSAWEGTPAKSVDHGKQYYTFTLTVTLVDDPVPPFKPGVYKGRISATEFDQKYKDYRHLAVHGRLVGQDVNVNVVYGQAKQNRKPVETDHAQTPPTPNRKGHNVHF</sequence>
<feature type="region of interest" description="Disordered" evidence="1">
    <location>
        <begin position="51"/>
        <end position="81"/>
    </location>
</feature>
<comment type="caution">
    <text evidence="3">The sequence shown here is derived from an EMBL/GenBank/DDBJ whole genome shotgun (WGS) entry which is preliminary data.</text>
</comment>
<gene>
    <name evidence="3" type="ORF">GGU10DRAFT_349334</name>
</gene>
<organism evidence="3 4">
    <name type="scientific">Lentinula aff. detonsa</name>
    <dbReference type="NCBI Taxonomy" id="2804958"/>
    <lineage>
        <taxon>Eukaryota</taxon>
        <taxon>Fungi</taxon>
        <taxon>Dikarya</taxon>
        <taxon>Basidiomycota</taxon>
        <taxon>Agaricomycotina</taxon>
        <taxon>Agaricomycetes</taxon>
        <taxon>Agaricomycetidae</taxon>
        <taxon>Agaricales</taxon>
        <taxon>Marasmiineae</taxon>
        <taxon>Omphalotaceae</taxon>
        <taxon>Lentinula</taxon>
    </lineage>
</organism>
<evidence type="ECO:0000313" key="4">
    <source>
        <dbReference type="Proteomes" id="UP001163798"/>
    </source>
</evidence>
<accession>A0AA38NKG3</accession>
<feature type="signal peptide" evidence="2">
    <location>
        <begin position="1"/>
        <end position="24"/>
    </location>
</feature>
<proteinExistence type="predicted"/>
<dbReference type="PROSITE" id="PS51257">
    <property type="entry name" value="PROKAR_LIPOPROTEIN"/>
    <property type="match status" value="1"/>
</dbReference>
<dbReference type="AlphaFoldDB" id="A0AA38NKG3"/>
<protein>
    <submittedName>
        <fullName evidence="3">Uncharacterized protein</fullName>
    </submittedName>
</protein>
<feature type="non-terminal residue" evidence="3">
    <location>
        <position position="1"/>
    </location>
</feature>
<keyword evidence="2" id="KW-0732">Signal</keyword>
<dbReference type="Proteomes" id="UP001163798">
    <property type="component" value="Unassembled WGS sequence"/>
</dbReference>
<keyword evidence="4" id="KW-1185">Reference proteome</keyword>
<feature type="chain" id="PRO_5041427215" evidence="2">
    <location>
        <begin position="25"/>
        <end position="215"/>
    </location>
</feature>
<reference evidence="3" key="1">
    <citation type="submission" date="2022-08" db="EMBL/GenBank/DDBJ databases">
        <authorList>
            <consortium name="DOE Joint Genome Institute"/>
            <person name="Min B."/>
            <person name="Riley R."/>
            <person name="Sierra-Patev S."/>
            <person name="Naranjo-Ortiz M."/>
            <person name="Looney B."/>
            <person name="Konkel Z."/>
            <person name="Slot J.C."/>
            <person name="Sakamoto Y."/>
            <person name="Steenwyk J.L."/>
            <person name="Rokas A."/>
            <person name="Carro J."/>
            <person name="Camarero S."/>
            <person name="Ferreira P."/>
            <person name="Molpeceres G."/>
            <person name="Ruiz-Duenas F.J."/>
            <person name="Serrano A."/>
            <person name="Henrissat B."/>
            <person name="Drula E."/>
            <person name="Hughes K.W."/>
            <person name="Mata J.L."/>
            <person name="Ishikawa N.K."/>
            <person name="Vargas-Isla R."/>
            <person name="Ushijima S."/>
            <person name="Smith C.A."/>
            <person name="Ahrendt S."/>
            <person name="Andreopoulos W."/>
            <person name="He G."/>
            <person name="Labutti K."/>
            <person name="Lipzen A."/>
            <person name="Ng V."/>
            <person name="Sandor L."/>
            <person name="Barry K."/>
            <person name="Martinez A.T."/>
            <person name="Xiao Y."/>
            <person name="Gibbons J.G."/>
            <person name="Terashima K."/>
            <person name="Hibbett D.S."/>
            <person name="Grigoriev I.V."/>
        </authorList>
    </citation>
    <scope>NUCLEOTIDE SEQUENCE</scope>
    <source>
        <strain evidence="3">TFB10291</strain>
    </source>
</reference>
<evidence type="ECO:0000256" key="1">
    <source>
        <dbReference type="SAM" id="MobiDB-lite"/>
    </source>
</evidence>